<protein>
    <submittedName>
        <fullName evidence="3">FBF1 factor</fullName>
    </submittedName>
</protein>
<gene>
    <name evidence="3" type="primary">Fbf1</name>
    <name evidence="3" type="ORF">PACMIN_R15555</name>
</gene>
<feature type="compositionally biased region" description="Polar residues" evidence="1">
    <location>
        <begin position="1"/>
        <end position="12"/>
    </location>
</feature>
<feature type="compositionally biased region" description="Basic and acidic residues" evidence="1">
    <location>
        <begin position="13"/>
        <end position="37"/>
    </location>
</feature>
<reference evidence="3 4" key="1">
    <citation type="submission" date="2019-09" db="EMBL/GenBank/DDBJ databases">
        <title>Bird 10,000 Genomes (B10K) Project - Family phase.</title>
        <authorList>
            <person name="Zhang G."/>
        </authorList>
    </citation>
    <scope>NUCLEOTIDE SEQUENCE [LARGE SCALE GENOMIC DNA]</scope>
    <source>
        <strain evidence="3">B10K-DU-001-72</strain>
        <tissue evidence="3">Muscle</tissue>
    </source>
</reference>
<proteinExistence type="predicted"/>
<dbReference type="AlphaFoldDB" id="A0A7K5DIA3"/>
<comment type="caution">
    <text evidence="3">The sequence shown here is derived from an EMBL/GenBank/DDBJ whole genome shotgun (WGS) entry which is preliminary data.</text>
</comment>
<evidence type="ECO:0000259" key="2">
    <source>
        <dbReference type="Pfam" id="PF21007"/>
    </source>
</evidence>
<keyword evidence="4" id="KW-1185">Reference proteome</keyword>
<evidence type="ECO:0000313" key="3">
    <source>
        <dbReference type="EMBL" id="NWS20221.1"/>
    </source>
</evidence>
<dbReference type="InterPro" id="IPR033561">
    <property type="entry name" value="FBF1"/>
</dbReference>
<dbReference type="Proteomes" id="UP000525089">
    <property type="component" value="Unassembled WGS sequence"/>
</dbReference>
<dbReference type="GO" id="GO:0005814">
    <property type="term" value="C:centriole"/>
    <property type="evidence" value="ECO:0007669"/>
    <property type="project" value="TreeGrafter"/>
</dbReference>
<dbReference type="GO" id="GO:0060271">
    <property type="term" value="P:cilium assembly"/>
    <property type="evidence" value="ECO:0007669"/>
    <property type="project" value="InterPro"/>
</dbReference>
<dbReference type="GO" id="GO:0097539">
    <property type="term" value="C:ciliary transition fiber"/>
    <property type="evidence" value="ECO:0007669"/>
    <property type="project" value="InterPro"/>
</dbReference>
<organism evidence="3 4">
    <name type="scientific">Pachyramphus minor</name>
    <dbReference type="NCBI Taxonomy" id="369605"/>
    <lineage>
        <taxon>Eukaryota</taxon>
        <taxon>Metazoa</taxon>
        <taxon>Chordata</taxon>
        <taxon>Craniata</taxon>
        <taxon>Vertebrata</taxon>
        <taxon>Euteleostomi</taxon>
        <taxon>Archelosauria</taxon>
        <taxon>Archosauria</taxon>
        <taxon>Dinosauria</taxon>
        <taxon>Saurischia</taxon>
        <taxon>Theropoda</taxon>
        <taxon>Coelurosauria</taxon>
        <taxon>Aves</taxon>
        <taxon>Neognathae</taxon>
        <taxon>Neoaves</taxon>
        <taxon>Telluraves</taxon>
        <taxon>Australaves</taxon>
        <taxon>Passeriformes</taxon>
        <taxon>Tyrannidae</taxon>
        <taxon>Pachyramphus</taxon>
    </lineage>
</organism>
<dbReference type="GO" id="GO:0036064">
    <property type="term" value="C:ciliary basal body"/>
    <property type="evidence" value="ECO:0007669"/>
    <property type="project" value="TreeGrafter"/>
</dbReference>
<name>A0A7K5DIA3_9TYRA</name>
<dbReference type="GO" id="GO:0090162">
    <property type="term" value="P:establishment of epithelial cell polarity"/>
    <property type="evidence" value="ECO:0007669"/>
    <property type="project" value="InterPro"/>
</dbReference>
<feature type="compositionally biased region" description="Basic and acidic residues" evidence="1">
    <location>
        <begin position="92"/>
        <end position="103"/>
    </location>
</feature>
<feature type="non-terminal residue" evidence="3">
    <location>
        <position position="1"/>
    </location>
</feature>
<sequence length="155" mass="17140">EGSNPCSHSRVPQRSERQSREGERALQEARALEEEQRERLRAGREQLEQLREQEQRLEQARLSLAQQRRQLQRLRQELAAPGAGTLLGPERLIPRDEGGRSRDAPLSPPAAPGAPGLLPGFLPPVGMILGGTRDPLSGSAALHGHLLLLKHRARM</sequence>
<evidence type="ECO:0000256" key="1">
    <source>
        <dbReference type="SAM" id="MobiDB-lite"/>
    </source>
</evidence>
<dbReference type="EMBL" id="VYXB01008268">
    <property type="protein sequence ID" value="NWS20221.1"/>
    <property type="molecule type" value="Genomic_DNA"/>
</dbReference>
<accession>A0A7K5DIA3</accession>
<feature type="region of interest" description="Disordered" evidence="1">
    <location>
        <begin position="1"/>
        <end position="37"/>
    </location>
</feature>
<dbReference type="InterPro" id="IPR049390">
    <property type="entry name" value="FBF1_C"/>
</dbReference>
<dbReference type="Pfam" id="PF21007">
    <property type="entry name" value="FBF1"/>
    <property type="match status" value="1"/>
</dbReference>
<feature type="non-terminal residue" evidence="3">
    <location>
        <position position="155"/>
    </location>
</feature>
<evidence type="ECO:0000313" key="4">
    <source>
        <dbReference type="Proteomes" id="UP000525089"/>
    </source>
</evidence>
<dbReference type="PANTHER" id="PTHR33689:SF1">
    <property type="entry name" value="FAS-BINDING FACTOR 1"/>
    <property type="match status" value="1"/>
</dbReference>
<dbReference type="PANTHER" id="PTHR33689">
    <property type="entry name" value="FAS-BINDING FACTOR 1"/>
    <property type="match status" value="1"/>
</dbReference>
<feature type="region of interest" description="Disordered" evidence="1">
    <location>
        <begin position="78"/>
        <end position="113"/>
    </location>
</feature>
<feature type="domain" description="Fas-binding factor 1 C-terminal" evidence="2">
    <location>
        <begin position="13"/>
        <end position="84"/>
    </location>
</feature>